<dbReference type="GO" id="GO:0016740">
    <property type="term" value="F:transferase activity"/>
    <property type="evidence" value="ECO:0007669"/>
    <property type="project" value="UniProtKB-KW"/>
</dbReference>
<evidence type="ECO:0000313" key="3">
    <source>
        <dbReference type="EMBL" id="TDZ99646.1"/>
    </source>
</evidence>
<dbReference type="Pfam" id="PF13409">
    <property type="entry name" value="GST_N_2"/>
    <property type="match status" value="1"/>
</dbReference>
<evidence type="ECO:0000259" key="2">
    <source>
        <dbReference type="PROSITE" id="PS50405"/>
    </source>
</evidence>
<organism evidence="3 4">
    <name type="scientific">Colletotrichum sidae</name>
    <dbReference type="NCBI Taxonomy" id="1347389"/>
    <lineage>
        <taxon>Eukaryota</taxon>
        <taxon>Fungi</taxon>
        <taxon>Dikarya</taxon>
        <taxon>Ascomycota</taxon>
        <taxon>Pezizomycotina</taxon>
        <taxon>Sordariomycetes</taxon>
        <taxon>Hypocreomycetidae</taxon>
        <taxon>Glomerellales</taxon>
        <taxon>Glomerellaceae</taxon>
        <taxon>Colletotrichum</taxon>
        <taxon>Colletotrichum orbiculare species complex</taxon>
    </lineage>
</organism>
<keyword evidence="4" id="KW-1185">Reference proteome</keyword>
<protein>
    <submittedName>
        <fullName evidence="3">Glutathione S-transferase</fullName>
    </submittedName>
</protein>
<feature type="domain" description="GST C-terminal" evidence="2">
    <location>
        <begin position="148"/>
        <end position="273"/>
    </location>
</feature>
<evidence type="ECO:0000313" key="4">
    <source>
        <dbReference type="Proteomes" id="UP000295604"/>
    </source>
</evidence>
<sequence>MEGFRVTAPAHWGKAAKARWAPRYPSVTEGWGQIFRLNTVSHNKKMSSKITLYRANGSCALAPHAILTHFGIPFSAVEMVPGPNANNKGLFWHAADGSLSNDEYLKINPKGLVPSLVVAGSDVVITEIPAVITYIAALAPERNILGKPDIQRAQVVEWLSWLSGTLHGRGYSMLYRPSRFTNDGDAFPAVEAKGRETIGEVYAQIEKRLTGVEFAVGDDFTAVEFLIYVFWRWGDEAGFNMQMYPGLGKLMKKIEGLEGVKKTLQVEQLQPRFNQATRDLN</sequence>
<dbReference type="SUPFAM" id="SSF52833">
    <property type="entry name" value="Thioredoxin-like"/>
    <property type="match status" value="1"/>
</dbReference>
<proteinExistence type="inferred from homology"/>
<keyword evidence="3" id="KW-0808">Transferase</keyword>
<gene>
    <name evidence="3" type="ORF">C8034_v000043</name>
</gene>
<comment type="similarity">
    <text evidence="1">Belongs to the GST superfamily.</text>
</comment>
<dbReference type="InterPro" id="IPR036249">
    <property type="entry name" value="Thioredoxin-like_sf"/>
</dbReference>
<reference evidence="3 4" key="1">
    <citation type="submission" date="2018-11" db="EMBL/GenBank/DDBJ databases">
        <title>Genome sequence and assembly of Colletotrichum sidae.</title>
        <authorList>
            <person name="Gan P."/>
            <person name="Shirasu K."/>
        </authorList>
    </citation>
    <scope>NUCLEOTIDE SEQUENCE [LARGE SCALE GENOMIC DNA]</scope>
    <source>
        <strain evidence="3 4">CBS 518.97</strain>
    </source>
</reference>
<comment type="caution">
    <text evidence="3">The sequence shown here is derived from an EMBL/GenBank/DDBJ whole genome shotgun (WGS) entry which is preliminary data.</text>
</comment>
<dbReference type="CDD" id="cd03057">
    <property type="entry name" value="GST_N_Beta"/>
    <property type="match status" value="1"/>
</dbReference>
<dbReference type="InterPro" id="IPR004046">
    <property type="entry name" value="GST_C"/>
</dbReference>
<dbReference type="InterPro" id="IPR004045">
    <property type="entry name" value="Glutathione_S-Trfase_N"/>
</dbReference>
<dbReference type="PANTHER" id="PTHR44051">
    <property type="entry name" value="GLUTATHIONE S-TRANSFERASE-RELATED"/>
    <property type="match status" value="1"/>
</dbReference>
<dbReference type="Gene3D" id="1.20.1050.10">
    <property type="match status" value="1"/>
</dbReference>
<dbReference type="InterPro" id="IPR040079">
    <property type="entry name" value="Glutathione_S-Trfase"/>
</dbReference>
<accession>A0A4R8SMI9</accession>
<dbReference type="AlphaFoldDB" id="A0A4R8SMI9"/>
<dbReference type="PANTHER" id="PTHR44051:SF8">
    <property type="entry name" value="GLUTATHIONE S-TRANSFERASE GSTA"/>
    <property type="match status" value="1"/>
</dbReference>
<dbReference type="SFLD" id="SFLDS00019">
    <property type="entry name" value="Glutathione_Transferase_(cytos"/>
    <property type="match status" value="1"/>
</dbReference>
<dbReference type="Gene3D" id="3.40.30.10">
    <property type="entry name" value="Glutaredoxin"/>
    <property type="match status" value="1"/>
</dbReference>
<name>A0A4R8SMI9_9PEZI</name>
<dbReference type="PROSITE" id="PS50405">
    <property type="entry name" value="GST_CTER"/>
    <property type="match status" value="1"/>
</dbReference>
<dbReference type="Pfam" id="PF00043">
    <property type="entry name" value="GST_C"/>
    <property type="match status" value="1"/>
</dbReference>
<evidence type="ECO:0000256" key="1">
    <source>
        <dbReference type="ARBA" id="ARBA00007409"/>
    </source>
</evidence>
<dbReference type="InterPro" id="IPR036282">
    <property type="entry name" value="Glutathione-S-Trfase_C_sf"/>
</dbReference>
<dbReference type="CDD" id="cd03188">
    <property type="entry name" value="GST_C_Beta"/>
    <property type="match status" value="1"/>
</dbReference>
<dbReference type="SUPFAM" id="SSF47616">
    <property type="entry name" value="GST C-terminal domain-like"/>
    <property type="match status" value="1"/>
</dbReference>
<dbReference type="InterPro" id="IPR010987">
    <property type="entry name" value="Glutathione-S-Trfase_C-like"/>
</dbReference>
<dbReference type="Proteomes" id="UP000295604">
    <property type="component" value="Unassembled WGS sequence"/>
</dbReference>
<dbReference type="EMBL" id="QAPF01001625">
    <property type="protein sequence ID" value="TDZ99646.1"/>
    <property type="molecule type" value="Genomic_DNA"/>
</dbReference>